<dbReference type="Proteomes" id="UP000187412">
    <property type="component" value="Unassembled WGS sequence"/>
</dbReference>
<dbReference type="EMBL" id="MPTB01000044">
    <property type="protein sequence ID" value="OMD41609.1"/>
    <property type="molecule type" value="Genomic_DNA"/>
</dbReference>
<dbReference type="RefSeq" id="WP_076113548.1">
    <property type="nucleotide sequence ID" value="NZ_MPTB01000044.1"/>
</dbReference>
<evidence type="ECO:0000313" key="1">
    <source>
        <dbReference type="EMBL" id="OMD41609.1"/>
    </source>
</evidence>
<dbReference type="InterPro" id="IPR000415">
    <property type="entry name" value="Nitroreductase-like"/>
</dbReference>
<name>A0ABX3GZT8_PAEBO</name>
<comment type="caution">
    <text evidence="1">The sequence shown here is derived from an EMBL/GenBank/DDBJ whole genome shotgun (WGS) entry which is preliminary data.</text>
</comment>
<accession>A0ABX3GZT8</accession>
<evidence type="ECO:0008006" key="3">
    <source>
        <dbReference type="Google" id="ProtNLM"/>
    </source>
</evidence>
<gene>
    <name evidence="1" type="ORF">BSK56_26880</name>
</gene>
<evidence type="ECO:0000313" key="2">
    <source>
        <dbReference type="Proteomes" id="UP000187412"/>
    </source>
</evidence>
<keyword evidence="2" id="KW-1185">Reference proteome</keyword>
<sequence>MQVKSMDWRSEHELEEEQMALKYHSNSNVNPQLEVLTRSRMKMLNQLFAQRNVEVKHAKCYFSSPSFGLRKSELAEHPFMMKLLVHLQELQVQSRPFLDYEPLRELGGAKLDGPELYIFSRSPVSGRHELFYCNPAKMVVQRVKETDPGIWNQLFHSDLIQGTAEAAVFVTANIQSSMKLFGERGYRLSLLEGGRLTERLSQCTHKFGWKFQPVATFYDRAVQELLEIDGHSEVVLSCMILEEVQ</sequence>
<proteinExistence type="predicted"/>
<organism evidence="1 2">
    <name type="scientific">Paenibacillus borealis</name>
    <dbReference type="NCBI Taxonomy" id="160799"/>
    <lineage>
        <taxon>Bacteria</taxon>
        <taxon>Bacillati</taxon>
        <taxon>Bacillota</taxon>
        <taxon>Bacilli</taxon>
        <taxon>Bacillales</taxon>
        <taxon>Paenibacillaceae</taxon>
        <taxon>Paenibacillus</taxon>
    </lineage>
</organism>
<reference evidence="1 2" key="1">
    <citation type="submission" date="2016-10" db="EMBL/GenBank/DDBJ databases">
        <title>Paenibacillus species isolates.</title>
        <authorList>
            <person name="Beno S.M."/>
        </authorList>
    </citation>
    <scope>NUCLEOTIDE SEQUENCE [LARGE SCALE GENOMIC DNA]</scope>
    <source>
        <strain evidence="1 2">FSL H7-0744</strain>
    </source>
</reference>
<protein>
    <recommendedName>
        <fullName evidence="3">Nitroreductase domain-containing protein</fullName>
    </recommendedName>
</protein>
<dbReference type="Gene3D" id="3.40.109.10">
    <property type="entry name" value="NADH Oxidase"/>
    <property type="match status" value="1"/>
</dbReference>